<protein>
    <submittedName>
        <fullName evidence="3">Putative Zn-dependent protease</fullName>
    </submittedName>
</protein>
<dbReference type="InterPro" id="IPR051463">
    <property type="entry name" value="Peptidase_U62_metallo"/>
</dbReference>
<dbReference type="InterPro" id="IPR036059">
    <property type="entry name" value="TldD/PmbA_sf"/>
</dbReference>
<dbReference type="Proteomes" id="UP000673383">
    <property type="component" value="Unassembled WGS sequence"/>
</dbReference>
<name>A0A8I1Y5B2_BRAEL</name>
<dbReference type="SUPFAM" id="SSF111283">
    <property type="entry name" value="Putative modulator of DNA gyrase, PmbA/TldD"/>
    <property type="match status" value="1"/>
</dbReference>
<dbReference type="GO" id="GO:0008237">
    <property type="term" value="F:metallopeptidase activity"/>
    <property type="evidence" value="ECO:0007669"/>
    <property type="project" value="InterPro"/>
</dbReference>
<proteinExistence type="inferred from homology"/>
<sequence length="401" mass="42784">MRSFPPKHIRRRSSESGVLLTIDFTTHGQPRARTVSFDACREELPCGTVSSRTSPGPVDWRMPPASSPAAMDTDEATAALLAFSAAIPAPVALRYSRLIAQRQMTDGEEGWQSRTIDVHALTGRITLADGRTMSLGWSGYGDGLAGMAAGLKRERIEWLSRCAGTAAPTDAGDIPVLLAAQPAAVVAHEAIGHFSEAAASATIDLRHRLGLRLATEDFDVFDDPTLDAAARYDVDDEGTVAVGPTQIVAGGVLVQQLHGCSSARTAETLSTANARAAQLSQRPIPRLSNLVVPAGTRSEDELLDALGNGLLIHHLSHGFSRGLDIEARIVLAEHIESGRRTGRYVSGGRVTDRIDVLTRCLGRADRIELNPNALCGKHGQILYDVGTLAPAMQLSRLRITS</sequence>
<dbReference type="GO" id="GO:0005829">
    <property type="term" value="C:cytosol"/>
    <property type="evidence" value="ECO:0007669"/>
    <property type="project" value="TreeGrafter"/>
</dbReference>
<feature type="domain" description="Metalloprotease TldD/E C-terminal" evidence="2">
    <location>
        <begin position="172"/>
        <end position="397"/>
    </location>
</feature>
<evidence type="ECO:0000313" key="4">
    <source>
        <dbReference type="Proteomes" id="UP000673383"/>
    </source>
</evidence>
<dbReference type="PANTHER" id="PTHR30624:SF4">
    <property type="entry name" value="METALLOPROTEASE TLDD"/>
    <property type="match status" value="1"/>
</dbReference>
<accession>A0A8I1Y5B2</accession>
<reference evidence="3" key="1">
    <citation type="submission" date="2021-02" db="EMBL/GenBank/DDBJ databases">
        <title>Genomic Encyclopedia of Type Strains, Phase IV (KMG-V): Genome sequencing to study the core and pangenomes of soil and plant-associated prokaryotes.</title>
        <authorList>
            <person name="Whitman W."/>
        </authorList>
    </citation>
    <scope>NUCLEOTIDE SEQUENCE</scope>
    <source>
        <strain evidence="3">USDA 406</strain>
    </source>
</reference>
<gene>
    <name evidence="3" type="ORF">JOH49_003298</name>
</gene>
<dbReference type="GO" id="GO:0006508">
    <property type="term" value="P:proteolysis"/>
    <property type="evidence" value="ECO:0007669"/>
    <property type="project" value="UniProtKB-KW"/>
</dbReference>
<dbReference type="InterPro" id="IPR045569">
    <property type="entry name" value="Metalloprtase-TldD/E_C"/>
</dbReference>
<evidence type="ECO:0000256" key="1">
    <source>
        <dbReference type="ARBA" id="ARBA00005836"/>
    </source>
</evidence>
<keyword evidence="3" id="KW-0645">Protease</keyword>
<dbReference type="RefSeq" id="WP_028344154.1">
    <property type="nucleotide sequence ID" value="NZ_JAFICZ010000001.1"/>
</dbReference>
<dbReference type="PANTHER" id="PTHR30624">
    <property type="entry name" value="UNCHARACTERIZED PROTEIN TLDD AND PMBA"/>
    <property type="match status" value="1"/>
</dbReference>
<comment type="caution">
    <text evidence="3">The sequence shown here is derived from an EMBL/GenBank/DDBJ whole genome shotgun (WGS) entry which is preliminary data.</text>
</comment>
<keyword evidence="3" id="KW-0378">Hydrolase</keyword>
<organism evidence="3 4">
    <name type="scientific">Bradyrhizobium elkanii</name>
    <dbReference type="NCBI Taxonomy" id="29448"/>
    <lineage>
        <taxon>Bacteria</taxon>
        <taxon>Pseudomonadati</taxon>
        <taxon>Pseudomonadota</taxon>
        <taxon>Alphaproteobacteria</taxon>
        <taxon>Hyphomicrobiales</taxon>
        <taxon>Nitrobacteraceae</taxon>
        <taxon>Bradyrhizobium</taxon>
    </lineage>
</organism>
<dbReference type="AlphaFoldDB" id="A0A8I1Y5B2"/>
<dbReference type="Pfam" id="PF19289">
    <property type="entry name" value="PmbA_TldD_3rd"/>
    <property type="match status" value="1"/>
</dbReference>
<comment type="similarity">
    <text evidence="1">Belongs to the peptidase U62 family.</text>
</comment>
<evidence type="ECO:0000313" key="3">
    <source>
        <dbReference type="EMBL" id="MBP1293545.1"/>
    </source>
</evidence>
<evidence type="ECO:0000259" key="2">
    <source>
        <dbReference type="Pfam" id="PF19289"/>
    </source>
</evidence>
<dbReference type="EMBL" id="JAFICZ010000001">
    <property type="protein sequence ID" value="MBP1293545.1"/>
    <property type="molecule type" value="Genomic_DNA"/>
</dbReference>